<comment type="subcellular location">
    <subcellularLocation>
        <location evidence="1">Membrane</location>
        <topology evidence="1">Multi-pass membrane protein</topology>
    </subcellularLocation>
</comment>
<evidence type="ECO:0000256" key="4">
    <source>
        <dbReference type="ARBA" id="ARBA00022989"/>
    </source>
</evidence>
<dbReference type="InterPro" id="IPR002549">
    <property type="entry name" value="AI-2E-like"/>
</dbReference>
<evidence type="ECO:0000256" key="6">
    <source>
        <dbReference type="SAM" id="Phobius"/>
    </source>
</evidence>
<keyword evidence="3 6" id="KW-0812">Transmembrane</keyword>
<feature type="transmembrane region" description="Helical" evidence="6">
    <location>
        <begin position="252"/>
        <end position="276"/>
    </location>
</feature>
<evidence type="ECO:0000256" key="5">
    <source>
        <dbReference type="ARBA" id="ARBA00023136"/>
    </source>
</evidence>
<dbReference type="Proteomes" id="UP000628448">
    <property type="component" value="Unassembled WGS sequence"/>
</dbReference>
<dbReference type="AlphaFoldDB" id="A0A931GWD6"/>
<feature type="transmembrane region" description="Helical" evidence="6">
    <location>
        <begin position="226"/>
        <end position="246"/>
    </location>
</feature>
<feature type="transmembrane region" description="Helical" evidence="6">
    <location>
        <begin position="66"/>
        <end position="88"/>
    </location>
</feature>
<keyword evidence="8" id="KW-1185">Reference proteome</keyword>
<evidence type="ECO:0000313" key="8">
    <source>
        <dbReference type="Proteomes" id="UP000628448"/>
    </source>
</evidence>
<reference evidence="7" key="1">
    <citation type="submission" date="2020-11" db="EMBL/GenBank/DDBJ databases">
        <title>Bacterial whole genome sequence for Panacibacter sp. DH6.</title>
        <authorList>
            <person name="Le V."/>
            <person name="Ko S."/>
            <person name="Ahn C.-Y."/>
            <person name="Oh H.-M."/>
        </authorList>
    </citation>
    <scope>NUCLEOTIDE SEQUENCE</scope>
    <source>
        <strain evidence="7">DH6</strain>
    </source>
</reference>
<comment type="caution">
    <text evidence="7">The sequence shown here is derived from an EMBL/GenBank/DDBJ whole genome shotgun (WGS) entry which is preliminary data.</text>
</comment>
<comment type="similarity">
    <text evidence="2">Belongs to the autoinducer-2 exporter (AI-2E) (TC 2.A.86) family.</text>
</comment>
<evidence type="ECO:0000313" key="7">
    <source>
        <dbReference type="EMBL" id="MBG9376198.1"/>
    </source>
</evidence>
<proteinExistence type="inferred from homology"/>
<gene>
    <name evidence="7" type="ORF">I5907_08125</name>
</gene>
<evidence type="ECO:0000256" key="1">
    <source>
        <dbReference type="ARBA" id="ARBA00004141"/>
    </source>
</evidence>
<feature type="transmembrane region" description="Helical" evidence="6">
    <location>
        <begin position="313"/>
        <end position="331"/>
    </location>
</feature>
<dbReference type="RefSeq" id="WP_196990216.1">
    <property type="nucleotide sequence ID" value="NZ_JADWYR010000001.1"/>
</dbReference>
<feature type="transmembrane region" description="Helical" evidence="6">
    <location>
        <begin position="155"/>
        <end position="178"/>
    </location>
</feature>
<feature type="transmembrane region" description="Helical" evidence="6">
    <location>
        <begin position="12"/>
        <end position="45"/>
    </location>
</feature>
<organism evidence="7 8">
    <name type="scientific">Panacibacter microcysteis</name>
    <dbReference type="NCBI Taxonomy" id="2793269"/>
    <lineage>
        <taxon>Bacteria</taxon>
        <taxon>Pseudomonadati</taxon>
        <taxon>Bacteroidota</taxon>
        <taxon>Chitinophagia</taxon>
        <taxon>Chitinophagales</taxon>
        <taxon>Chitinophagaceae</taxon>
        <taxon>Panacibacter</taxon>
    </lineage>
</organism>
<keyword evidence="5 6" id="KW-0472">Membrane</keyword>
<feature type="transmembrane region" description="Helical" evidence="6">
    <location>
        <begin position="198"/>
        <end position="219"/>
    </location>
</feature>
<feature type="transmembrane region" description="Helical" evidence="6">
    <location>
        <begin position="288"/>
        <end position="307"/>
    </location>
</feature>
<dbReference type="GO" id="GO:0016020">
    <property type="term" value="C:membrane"/>
    <property type="evidence" value="ECO:0007669"/>
    <property type="project" value="UniProtKB-SubCell"/>
</dbReference>
<protein>
    <submittedName>
        <fullName evidence="7">AI-2E family transporter</fullName>
    </submittedName>
</protein>
<keyword evidence="4 6" id="KW-1133">Transmembrane helix</keyword>
<evidence type="ECO:0000256" key="3">
    <source>
        <dbReference type="ARBA" id="ARBA00022692"/>
    </source>
</evidence>
<evidence type="ECO:0000256" key="2">
    <source>
        <dbReference type="ARBA" id="ARBA00009773"/>
    </source>
</evidence>
<dbReference type="Pfam" id="PF01594">
    <property type="entry name" value="AI-2E_transport"/>
    <property type="match status" value="1"/>
</dbReference>
<dbReference type="PANTHER" id="PTHR21716">
    <property type="entry name" value="TRANSMEMBRANE PROTEIN"/>
    <property type="match status" value="1"/>
</dbReference>
<dbReference type="PANTHER" id="PTHR21716:SF4">
    <property type="entry name" value="TRANSMEMBRANE PROTEIN 245"/>
    <property type="match status" value="1"/>
</dbReference>
<accession>A0A931GWD6</accession>
<sequence>MDTSKEYKVNRYVFLIIILALGLFLVFSLIQFFTAFLLAIIFYILGKPLFDKLIKKRKWKKSMAAILIIFVSFFIILLPIITLVSLLYNKIAGVVMHPETIMNTLKTFDAYMKSRFGVELLSTKNIADLQAYATAGLSLILTQSLNFFSTIIMTYFFLYFMIINTGKMEAAIVFYLPFKKDKLMLFGNELVAQTFSNAVGIPMIAVAQGVCGYVSFLIAGVPEAGFWGVIAGFASVIPVVGTGIVWAPVSIYLFAIGHTWQGIFVAAWGLLVMGSADNVIRFLLAKRMADVHPIVTVLGVILGLKYFGFAGLIFGPILISFFILLLKIYYLEYQKPATAKRTNKPRQLMPSYMQPFLGNTKKKLKV</sequence>
<name>A0A931GWD6_9BACT</name>
<dbReference type="EMBL" id="JADWYR010000001">
    <property type="protein sequence ID" value="MBG9376198.1"/>
    <property type="molecule type" value="Genomic_DNA"/>
</dbReference>